<keyword evidence="3" id="KW-1185">Reference proteome</keyword>
<dbReference type="RefSeq" id="WP_379860406.1">
    <property type="nucleotide sequence ID" value="NZ_JBHMFC010000016.1"/>
</dbReference>
<reference evidence="2 3" key="1">
    <citation type="submission" date="2024-09" db="EMBL/GenBank/DDBJ databases">
        <authorList>
            <person name="Sun Q."/>
            <person name="Mori K."/>
        </authorList>
    </citation>
    <scope>NUCLEOTIDE SEQUENCE [LARGE SCALE GENOMIC DNA]</scope>
    <source>
        <strain evidence="2 3">CECT 8622</strain>
    </source>
</reference>
<feature type="domain" description="TonB C-terminal" evidence="1">
    <location>
        <begin position="43"/>
        <end position="101"/>
    </location>
</feature>
<organism evidence="2 3">
    <name type="scientific">Mariniflexile ostreae</name>
    <dbReference type="NCBI Taxonomy" id="1520892"/>
    <lineage>
        <taxon>Bacteria</taxon>
        <taxon>Pseudomonadati</taxon>
        <taxon>Bacteroidota</taxon>
        <taxon>Flavobacteriia</taxon>
        <taxon>Flavobacteriales</taxon>
        <taxon>Flavobacteriaceae</taxon>
        <taxon>Mariniflexile</taxon>
    </lineage>
</organism>
<comment type="caution">
    <text evidence="2">The sequence shown here is derived from an EMBL/GenBank/DDBJ whole genome shotgun (WGS) entry which is preliminary data.</text>
</comment>
<gene>
    <name evidence="2" type="ORF">ACFFU9_05570</name>
</gene>
<dbReference type="InterPro" id="IPR037682">
    <property type="entry name" value="TonB_C"/>
</dbReference>
<protein>
    <submittedName>
        <fullName evidence="2">Energy transducer TonB</fullName>
    </submittedName>
</protein>
<sequence>MRNCRKNTARIACLSIGVSEFVNLNFNSQIATSLDLIGKQKIYVIFKIDKNGNVIDIKARAPHPVLEKEMLNIINLLPKMEPSIQKGKPVTVPYSIPIIFSVVKKNYRQVYHSIY</sequence>
<name>A0ABV5F9T4_9FLAO</name>
<dbReference type="EMBL" id="JBHMFC010000016">
    <property type="protein sequence ID" value="MFB9056207.1"/>
    <property type="molecule type" value="Genomic_DNA"/>
</dbReference>
<evidence type="ECO:0000259" key="1">
    <source>
        <dbReference type="Pfam" id="PF03544"/>
    </source>
</evidence>
<evidence type="ECO:0000313" key="2">
    <source>
        <dbReference type="EMBL" id="MFB9056207.1"/>
    </source>
</evidence>
<accession>A0ABV5F9T4</accession>
<evidence type="ECO:0000313" key="3">
    <source>
        <dbReference type="Proteomes" id="UP001589585"/>
    </source>
</evidence>
<dbReference type="Gene3D" id="3.30.1150.10">
    <property type="match status" value="1"/>
</dbReference>
<dbReference type="SUPFAM" id="SSF74653">
    <property type="entry name" value="TolA/TonB C-terminal domain"/>
    <property type="match status" value="1"/>
</dbReference>
<proteinExistence type="predicted"/>
<dbReference type="Pfam" id="PF03544">
    <property type="entry name" value="TonB_C"/>
    <property type="match status" value="1"/>
</dbReference>
<dbReference type="Proteomes" id="UP001589585">
    <property type="component" value="Unassembled WGS sequence"/>
</dbReference>